<evidence type="ECO:0000256" key="7">
    <source>
        <dbReference type="ARBA" id="ARBA00022676"/>
    </source>
</evidence>
<accession>A0A9P5YGC7</accession>
<comment type="subcellular location">
    <subcellularLocation>
        <location evidence="3">Cytoplasm</location>
    </subcellularLocation>
</comment>
<evidence type="ECO:0000256" key="12">
    <source>
        <dbReference type="RuleBase" id="RU000587"/>
    </source>
</evidence>
<dbReference type="AlphaFoldDB" id="A0A9P5YGC7"/>
<keyword evidence="9 11" id="KW-0663">Pyridoxal phosphate</keyword>
<keyword evidence="5" id="KW-0963">Cytoplasm</keyword>
<sequence>MTSIIDPNTIGKPVRPRRHVRTLTGYLPEVDASGKEKWPKGEEKVWKSGMRSLDNNVNSITKSFVNHVQTSLARQPYNLDDLGAYQAAALSVRDNLLVNWNETQLQYTRKAPKRAYYLSLEFLMGRTLDNALLNLGLKDEYKTSVKSLGFSIEDILDKERDAALGNGGLGRLAACYLDSSASQELPVWGYGLRYKYGIFQQLISPEGNQLEAPDPWLEHQNPWELPRLDVTYGVRFYGHADRLDDGSGRAIWAGGQEVLAVAYDVMIPGYGTKTTNNLRLWESKSKRGFDLNSFNAGNYEKAVESSNSASAITSVLYPNDHTLVTLNMFGKELRLKQQYFWTAASLADILRRFKNMGKPLTELPDFVAIQLNDTHPTLAIPELMRILIDEEDLTWNAAWKIVTNTFFYTNHTVLPEALEKWAVPLVEHVLPRHMQIIYDIVILIYLFLAVEKKFPGDRDRLARMSLIEEGQPKQVRMAHLACIGSRKVNGVAELHSDLVRTTILKDFVEFEGFSKFGNVTNGITPRRWLDQCNPELSALISKTLKLQKGIWLKDLYKLEGLLKFTENKTFRREWAAIKQRNKERLAHHVLTTLGLTVNTNAMFDVQIKRLHEYKRQTLNILGVIHRYLTLKKMTPAERKKVNSRVVFFAGKAAPAYYIAKLTIRLIVNVARIINDDPETKDYLTLYFLPDYSVSLAEILIPASDISQHISTAGTEASGTSNMKFCLNGGLLLGTVDGANIEIAEEVGESNVFFFGHLTPAVEDLRYQHLYHPIPIEENCPALAHVLNQVSAGLFGDGGVYEPLLNTIRQGDYYLLSDDFDSYIEALAMVDDAYRDRDEWIKKSIRTTAKACMGKFSSDRAINEYAESYWNIEATPINGNK</sequence>
<evidence type="ECO:0000256" key="4">
    <source>
        <dbReference type="ARBA" id="ARBA00006047"/>
    </source>
</evidence>
<evidence type="ECO:0000256" key="9">
    <source>
        <dbReference type="ARBA" id="ARBA00022898"/>
    </source>
</evidence>
<dbReference type="Pfam" id="PF00343">
    <property type="entry name" value="Phosphorylase"/>
    <property type="match status" value="1"/>
</dbReference>
<evidence type="ECO:0000313" key="13">
    <source>
        <dbReference type="EMBL" id="KAF9468388.1"/>
    </source>
</evidence>
<dbReference type="SUPFAM" id="SSF53756">
    <property type="entry name" value="UDP-Glycosyltransferase/glycogen phosphorylase"/>
    <property type="match status" value="1"/>
</dbReference>
<organism evidence="13 14">
    <name type="scientific">Collybia nuda</name>
    <dbReference type="NCBI Taxonomy" id="64659"/>
    <lineage>
        <taxon>Eukaryota</taxon>
        <taxon>Fungi</taxon>
        <taxon>Dikarya</taxon>
        <taxon>Basidiomycota</taxon>
        <taxon>Agaricomycotina</taxon>
        <taxon>Agaricomycetes</taxon>
        <taxon>Agaricomycetidae</taxon>
        <taxon>Agaricales</taxon>
        <taxon>Tricholomatineae</taxon>
        <taxon>Clitocybaceae</taxon>
        <taxon>Collybia</taxon>
    </lineage>
</organism>
<keyword evidence="10 12" id="KW-0119">Carbohydrate metabolism</keyword>
<evidence type="ECO:0000256" key="8">
    <source>
        <dbReference type="ARBA" id="ARBA00022679"/>
    </source>
</evidence>
<dbReference type="FunFam" id="3.40.50.2000:FF:000003">
    <property type="entry name" value="Alpha-1,4 glucan phosphorylase"/>
    <property type="match status" value="1"/>
</dbReference>
<dbReference type="NCBIfam" id="TIGR02093">
    <property type="entry name" value="P_ylase"/>
    <property type="match status" value="1"/>
</dbReference>
<keyword evidence="14" id="KW-1185">Reference proteome</keyword>
<evidence type="ECO:0000256" key="10">
    <source>
        <dbReference type="ARBA" id="ARBA00023277"/>
    </source>
</evidence>
<name>A0A9P5YGC7_9AGAR</name>
<keyword evidence="8 12" id="KW-0808">Transferase</keyword>
<dbReference type="GO" id="GO:0005980">
    <property type="term" value="P:glycogen catabolic process"/>
    <property type="evidence" value="ECO:0007669"/>
    <property type="project" value="TreeGrafter"/>
</dbReference>
<evidence type="ECO:0000256" key="1">
    <source>
        <dbReference type="ARBA" id="ARBA00001275"/>
    </source>
</evidence>
<keyword evidence="7 12" id="KW-0328">Glycosyltransferase</keyword>
<dbReference type="Proteomes" id="UP000807353">
    <property type="component" value="Unassembled WGS sequence"/>
</dbReference>
<dbReference type="FunFam" id="3.40.50.2000:FF:000153">
    <property type="entry name" value="Alpha-1,4 glucan phosphorylase"/>
    <property type="match status" value="1"/>
</dbReference>
<comment type="function">
    <text evidence="12">Allosteric enzyme that catalyzes the rate-limiting step in glycogen catabolism, the phosphorolytic cleavage of glycogen to produce glucose-1-phosphate, and plays a central role in maintaining cellular and organismal glucose homeostasis.</text>
</comment>
<evidence type="ECO:0000256" key="5">
    <source>
        <dbReference type="ARBA" id="ARBA00022490"/>
    </source>
</evidence>
<gene>
    <name evidence="13" type="ORF">BDZ94DRAFT_1154444</name>
</gene>
<dbReference type="GO" id="GO:0030170">
    <property type="term" value="F:pyridoxal phosphate binding"/>
    <property type="evidence" value="ECO:0007669"/>
    <property type="project" value="InterPro"/>
</dbReference>
<evidence type="ECO:0000256" key="6">
    <source>
        <dbReference type="ARBA" id="ARBA00022533"/>
    </source>
</evidence>
<dbReference type="GO" id="GO:0008184">
    <property type="term" value="F:glycogen phosphorylase activity"/>
    <property type="evidence" value="ECO:0007669"/>
    <property type="project" value="InterPro"/>
</dbReference>
<dbReference type="GO" id="GO:0005737">
    <property type="term" value="C:cytoplasm"/>
    <property type="evidence" value="ECO:0007669"/>
    <property type="project" value="UniProtKB-SubCell"/>
</dbReference>
<dbReference type="InterPro" id="IPR011833">
    <property type="entry name" value="Glycg_phsphrylas"/>
</dbReference>
<dbReference type="CDD" id="cd04300">
    <property type="entry name" value="GT35_Glycogen_Phosphorylase"/>
    <property type="match status" value="1"/>
</dbReference>
<dbReference type="InterPro" id="IPR000811">
    <property type="entry name" value="Glyco_trans_35"/>
</dbReference>
<dbReference type="PIRSF" id="PIRSF000460">
    <property type="entry name" value="Pprylas_GlgP"/>
    <property type="match status" value="1"/>
</dbReference>
<dbReference type="PANTHER" id="PTHR11468:SF3">
    <property type="entry name" value="GLYCOGEN PHOSPHORYLASE, LIVER FORM"/>
    <property type="match status" value="1"/>
</dbReference>
<evidence type="ECO:0000256" key="2">
    <source>
        <dbReference type="ARBA" id="ARBA00001933"/>
    </source>
</evidence>
<evidence type="ECO:0000256" key="11">
    <source>
        <dbReference type="PIRSR" id="PIRSR000460-1"/>
    </source>
</evidence>
<evidence type="ECO:0000313" key="14">
    <source>
        <dbReference type="Proteomes" id="UP000807353"/>
    </source>
</evidence>
<dbReference type="OrthoDB" id="9215500at2759"/>
<dbReference type="InterPro" id="IPR035090">
    <property type="entry name" value="Pyridoxal_P_attach_site"/>
</dbReference>
<dbReference type="PROSITE" id="PS00102">
    <property type="entry name" value="PHOSPHORYLASE"/>
    <property type="match status" value="1"/>
</dbReference>
<keyword evidence="6" id="KW-0021">Allosteric enzyme</keyword>
<comment type="caution">
    <text evidence="13">The sequence shown here is derived from an EMBL/GenBank/DDBJ whole genome shotgun (WGS) entry which is preliminary data.</text>
</comment>
<dbReference type="PANTHER" id="PTHR11468">
    <property type="entry name" value="GLYCOGEN PHOSPHORYLASE"/>
    <property type="match status" value="1"/>
</dbReference>
<dbReference type="EMBL" id="MU150233">
    <property type="protein sequence ID" value="KAF9468388.1"/>
    <property type="molecule type" value="Genomic_DNA"/>
</dbReference>
<feature type="modified residue" description="N6-(pyridoxal phosphate)lysine" evidence="11">
    <location>
        <position position="723"/>
    </location>
</feature>
<protein>
    <recommendedName>
        <fullName evidence="12">Alpha-1,4 glucan phosphorylase</fullName>
        <ecNumber evidence="12">2.4.1.1</ecNumber>
    </recommendedName>
</protein>
<comment type="similarity">
    <text evidence="4 12">Belongs to the glycogen phosphorylase family.</text>
</comment>
<reference evidence="13" key="1">
    <citation type="submission" date="2020-11" db="EMBL/GenBank/DDBJ databases">
        <authorList>
            <consortium name="DOE Joint Genome Institute"/>
            <person name="Ahrendt S."/>
            <person name="Riley R."/>
            <person name="Andreopoulos W."/>
            <person name="Labutti K."/>
            <person name="Pangilinan J."/>
            <person name="Ruiz-Duenas F.J."/>
            <person name="Barrasa J.M."/>
            <person name="Sanchez-Garcia M."/>
            <person name="Camarero S."/>
            <person name="Miyauchi S."/>
            <person name="Serrano A."/>
            <person name="Linde D."/>
            <person name="Babiker R."/>
            <person name="Drula E."/>
            <person name="Ayuso-Fernandez I."/>
            <person name="Pacheco R."/>
            <person name="Padilla G."/>
            <person name="Ferreira P."/>
            <person name="Barriuso J."/>
            <person name="Kellner H."/>
            <person name="Castanera R."/>
            <person name="Alfaro M."/>
            <person name="Ramirez L."/>
            <person name="Pisabarro A.G."/>
            <person name="Kuo A."/>
            <person name="Tritt A."/>
            <person name="Lipzen A."/>
            <person name="He G."/>
            <person name="Yan M."/>
            <person name="Ng V."/>
            <person name="Cullen D."/>
            <person name="Martin F."/>
            <person name="Rosso M.-N."/>
            <person name="Henrissat B."/>
            <person name="Hibbett D."/>
            <person name="Martinez A.T."/>
            <person name="Grigoriev I.V."/>
        </authorList>
    </citation>
    <scope>NUCLEOTIDE SEQUENCE</scope>
    <source>
        <strain evidence="13">CBS 247.69</strain>
    </source>
</reference>
<dbReference type="EC" id="2.4.1.1" evidence="12"/>
<comment type="cofactor">
    <cofactor evidence="2 12">
        <name>pyridoxal 5'-phosphate</name>
        <dbReference type="ChEBI" id="CHEBI:597326"/>
    </cofactor>
</comment>
<proteinExistence type="inferred from homology"/>
<evidence type="ECO:0000256" key="3">
    <source>
        <dbReference type="ARBA" id="ARBA00004496"/>
    </source>
</evidence>
<comment type="catalytic activity">
    <reaction evidence="1 12">
        <text>[(1-&gt;4)-alpha-D-glucosyl](n) + phosphate = [(1-&gt;4)-alpha-D-glucosyl](n-1) + alpha-D-glucose 1-phosphate</text>
        <dbReference type="Rhea" id="RHEA:41732"/>
        <dbReference type="Rhea" id="RHEA-COMP:9584"/>
        <dbReference type="Rhea" id="RHEA-COMP:9586"/>
        <dbReference type="ChEBI" id="CHEBI:15444"/>
        <dbReference type="ChEBI" id="CHEBI:43474"/>
        <dbReference type="ChEBI" id="CHEBI:58601"/>
        <dbReference type="EC" id="2.4.1.1"/>
    </reaction>
</comment>
<dbReference type="Gene3D" id="3.40.50.2000">
    <property type="entry name" value="Glycogen Phosphorylase B"/>
    <property type="match status" value="2"/>
</dbReference>